<keyword evidence="7" id="KW-0479">Metal-binding</keyword>
<evidence type="ECO:0000256" key="1">
    <source>
        <dbReference type="ARBA" id="ARBA00000424"/>
    </source>
</evidence>
<dbReference type="Pfam" id="PF04151">
    <property type="entry name" value="PPC"/>
    <property type="match status" value="1"/>
</dbReference>
<protein>
    <recommendedName>
        <fullName evidence="4">microbial collagenase</fullName>
        <ecNumber evidence="4">3.4.24.3</ecNumber>
    </recommendedName>
</protein>
<dbReference type="Gene3D" id="3.40.30.160">
    <property type="entry name" value="Collagenase ColT, N-terminal domain"/>
    <property type="match status" value="1"/>
</dbReference>
<reference evidence="17 18" key="1">
    <citation type="submission" date="2014-08" db="EMBL/GenBank/DDBJ databases">
        <title>First Complete Genome Sequence of the Shellfish Pathogen Vibrio tubiashii.</title>
        <authorList>
            <person name="Richards G.P."/>
            <person name="Needleman D.S."/>
            <person name="Watson M.A."/>
            <person name="Bono J.L."/>
        </authorList>
    </citation>
    <scope>NUCLEOTIDE SEQUENCE [LARGE SCALE GENOMIC DNA]</scope>
    <source>
        <strain evidence="17 18">ATCC 19109</strain>
    </source>
</reference>
<evidence type="ECO:0000259" key="15">
    <source>
        <dbReference type="Pfam" id="PF04151"/>
    </source>
</evidence>
<evidence type="ECO:0000256" key="5">
    <source>
        <dbReference type="ARBA" id="ARBA00022525"/>
    </source>
</evidence>
<keyword evidence="5" id="KW-0964">Secreted</keyword>
<dbReference type="PATRIC" id="fig|1051646.9.peg.3268"/>
<keyword evidence="9" id="KW-0378">Hydrolase</keyword>
<feature type="domain" description="Peptidase M9 collagenase N-terminal" evidence="16">
    <location>
        <begin position="33"/>
        <end position="213"/>
    </location>
</feature>
<dbReference type="Proteomes" id="UP000030071">
    <property type="component" value="Chromosome 2"/>
</dbReference>
<evidence type="ECO:0000256" key="13">
    <source>
        <dbReference type="PIRSR" id="PIRSR602169-1"/>
    </source>
</evidence>
<evidence type="ECO:0000313" key="17">
    <source>
        <dbReference type="EMBL" id="AIW15753.1"/>
    </source>
</evidence>
<evidence type="ECO:0000256" key="11">
    <source>
        <dbReference type="ARBA" id="ARBA00023049"/>
    </source>
</evidence>
<feature type="active site" evidence="13">
    <location>
        <position position="436"/>
    </location>
</feature>
<evidence type="ECO:0000256" key="14">
    <source>
        <dbReference type="SAM" id="SignalP"/>
    </source>
</evidence>
<dbReference type="Gene3D" id="2.60.120.380">
    <property type="match status" value="2"/>
</dbReference>
<dbReference type="GO" id="GO:0008270">
    <property type="term" value="F:zinc ion binding"/>
    <property type="evidence" value="ECO:0007669"/>
    <property type="project" value="InterPro"/>
</dbReference>
<dbReference type="PANTHER" id="PTHR13062:SF9">
    <property type="entry name" value="MICROBIAL COLLAGENASE"/>
    <property type="match status" value="1"/>
</dbReference>
<dbReference type="GO" id="GO:0004222">
    <property type="term" value="F:metalloendopeptidase activity"/>
    <property type="evidence" value="ECO:0007669"/>
    <property type="project" value="UniProtKB-EC"/>
</dbReference>
<proteinExistence type="predicted"/>
<evidence type="ECO:0000256" key="3">
    <source>
        <dbReference type="ARBA" id="ARBA00004613"/>
    </source>
</evidence>
<dbReference type="Gene3D" id="1.10.390.20">
    <property type="match status" value="1"/>
</dbReference>
<dbReference type="eggNOG" id="COG3291">
    <property type="taxonomic scope" value="Bacteria"/>
</dbReference>
<evidence type="ECO:0000256" key="4">
    <source>
        <dbReference type="ARBA" id="ARBA00012653"/>
    </source>
</evidence>
<evidence type="ECO:0000313" key="18">
    <source>
        <dbReference type="Proteomes" id="UP000030071"/>
    </source>
</evidence>
<feature type="domain" description="Peptidase C-terminal archaeal/bacterial" evidence="15">
    <location>
        <begin position="607"/>
        <end position="677"/>
    </location>
</feature>
<dbReference type="KEGG" id="vtu:IX91_16775"/>
<dbReference type="PRINTS" id="PR00931">
    <property type="entry name" value="MICOLLPTASE"/>
</dbReference>
<dbReference type="AlphaFoldDB" id="A0A0A0SFI3"/>
<evidence type="ECO:0000256" key="9">
    <source>
        <dbReference type="ARBA" id="ARBA00022801"/>
    </source>
</evidence>
<dbReference type="Pfam" id="PF08453">
    <property type="entry name" value="Peptidase_M9_N"/>
    <property type="match status" value="1"/>
</dbReference>
<evidence type="ECO:0000256" key="7">
    <source>
        <dbReference type="ARBA" id="ARBA00022723"/>
    </source>
</evidence>
<gene>
    <name evidence="17" type="ORF">IX91_16775</name>
</gene>
<dbReference type="EMBL" id="CP009355">
    <property type="protein sequence ID" value="AIW15753.1"/>
    <property type="molecule type" value="Genomic_DNA"/>
</dbReference>
<dbReference type="InterPro" id="IPR013661">
    <property type="entry name" value="Peptidase_M9_N_dom"/>
</dbReference>
<accession>A0A0A0SFI3</accession>
<evidence type="ECO:0000256" key="8">
    <source>
        <dbReference type="ARBA" id="ARBA00022729"/>
    </source>
</evidence>
<evidence type="ECO:0000259" key="16">
    <source>
        <dbReference type="Pfam" id="PF08453"/>
    </source>
</evidence>
<name>A0A0A0SFI3_9VIBR</name>
<keyword evidence="6" id="KW-0645">Protease</keyword>
<evidence type="ECO:0000256" key="12">
    <source>
        <dbReference type="ARBA" id="ARBA00023145"/>
    </source>
</evidence>
<comment type="cofactor">
    <cofactor evidence="2">
        <name>Zn(2+)</name>
        <dbReference type="ChEBI" id="CHEBI:29105"/>
    </cofactor>
</comment>
<dbReference type="EC" id="3.4.24.3" evidence="4"/>
<dbReference type="PANTHER" id="PTHR13062">
    <property type="entry name" value="COLLAGENASE"/>
    <property type="match status" value="1"/>
</dbReference>
<organism evidence="17 18">
    <name type="scientific">Vibrio tubiashii ATCC 19109</name>
    <dbReference type="NCBI Taxonomy" id="1051646"/>
    <lineage>
        <taxon>Bacteria</taxon>
        <taxon>Pseudomonadati</taxon>
        <taxon>Pseudomonadota</taxon>
        <taxon>Gammaproteobacteria</taxon>
        <taxon>Vibrionales</taxon>
        <taxon>Vibrionaceae</taxon>
        <taxon>Vibrio</taxon>
        <taxon>Vibrio oreintalis group</taxon>
    </lineage>
</organism>
<evidence type="ECO:0000256" key="2">
    <source>
        <dbReference type="ARBA" id="ARBA00001947"/>
    </source>
</evidence>
<dbReference type="GO" id="GO:0005576">
    <property type="term" value="C:extracellular region"/>
    <property type="evidence" value="ECO:0007669"/>
    <property type="project" value="UniProtKB-SubCell"/>
</dbReference>
<dbReference type="InterPro" id="IPR002169">
    <property type="entry name" value="Peptidase_M9A/M9B"/>
</dbReference>
<comment type="subcellular location">
    <subcellularLocation>
        <location evidence="3">Secreted</location>
    </subcellularLocation>
</comment>
<dbReference type="InterPro" id="IPR007280">
    <property type="entry name" value="Peptidase_C_arc/bac"/>
</dbReference>
<dbReference type="HOGENOM" id="CLU_011878_0_0_6"/>
<dbReference type="GO" id="GO:0006508">
    <property type="term" value="P:proteolysis"/>
    <property type="evidence" value="ECO:0007669"/>
    <property type="project" value="UniProtKB-KW"/>
</dbReference>
<keyword evidence="10" id="KW-0862">Zinc</keyword>
<comment type="catalytic activity">
    <reaction evidence="1">
        <text>Digestion of native collagen in the triple helical region at Xaa-|-Gly bonds. With synthetic peptides, a preference is shown for Gly at P3 and P1', Pro and Ala at P2 and P2', and hydroxyproline, Ala or Arg at P3'.</text>
        <dbReference type="EC" id="3.4.24.3"/>
    </reaction>
</comment>
<keyword evidence="11" id="KW-0482">Metalloprotease</keyword>
<evidence type="ECO:0000256" key="10">
    <source>
        <dbReference type="ARBA" id="ARBA00022833"/>
    </source>
</evidence>
<keyword evidence="8 14" id="KW-0732">Signal</keyword>
<sequence>MQMKQRQWALGKLAGACLVASLGSYAQASTQCEYNELSQSHLWVESIASAQSSCYQSWFNAPAEAAVSLYSEASLNQVARALSAEVNQYKGEDTQAVRIANLSEFIKAAYFARYATQEQYGYFSDDLSRSIAKISDRFIRSQHATDQGREQVRAMSSMTLLVDSVKQLHVTMESMLTLLESFDRENSNNLQYVDGLNNLFRAMNGHIVRDAFYEELVQHPQYLQRLKQFVDSNLWTLGTDSEFLIYNAVRETGRLLAGRNESLNQQVMPFLESIMAQHKIGTQGEKLWLASAEMLKFYAPEKAEQLNIEGKKRQLERRLLVNRYECNGPAVIRSQNLTQQQSQQACEILGSTEADFHLVANTGQIPVKNDHNNKVEVVVWQDNNSYTTYSNFLFGNSTDNGGQYLEGDPSDENNVARFLAYRYSSDELSILNLEHEYVHYLDGRFNLYGGFGKTLSEGNIVWWLEGFAEYMHYKKGYQAAVDLIGDENYSLAEILTTTYEHDLNRVYRWGYLAVRFLFEQHPSEVDRLLQFARSGDYVTWSREVDQLGANLNAEFATWLKVVSKQPDTEEGGGNGESGTIDEPQPQELLSIGLNQTMSFKADDYQEQLFYVDVPNGISEFSISITGDGDADLYASYEKVAHYYDYQVSEFQRGSEETIQFLAQSNGLVAPGRYYFSLAAREAFQNVEVVTFAKQQNQTHKPKDDLSPLLIENNSAKSLTVNERRYIGLYVEQPGTVRVWLTPKQQAQGEVDMYVGLEAWASENQYDFSTVSQGKHQYLEFNVEKTGYVHFTLKSSHLGSEIELFASY</sequence>
<dbReference type="STRING" id="1051646.IX91_16775"/>
<feature type="signal peptide" evidence="14">
    <location>
        <begin position="1"/>
        <end position="28"/>
    </location>
</feature>
<feature type="chain" id="PRO_5001969641" description="microbial collagenase" evidence="14">
    <location>
        <begin position="29"/>
        <end position="807"/>
    </location>
</feature>
<evidence type="ECO:0000256" key="6">
    <source>
        <dbReference type="ARBA" id="ARBA00022670"/>
    </source>
</evidence>
<keyword evidence="12" id="KW-0865">Zymogen</keyword>
<dbReference type="Pfam" id="PF01752">
    <property type="entry name" value="Peptidase_M9"/>
    <property type="match status" value="1"/>
</dbReference>